<feature type="transmembrane region" description="Helical" evidence="1">
    <location>
        <begin position="138"/>
        <end position="156"/>
    </location>
</feature>
<proteinExistence type="predicted"/>
<dbReference type="OrthoDB" id="9788724at2"/>
<accession>A0A136A580</accession>
<keyword evidence="4" id="KW-1185">Reference proteome</keyword>
<feature type="transmembrane region" description="Helical" evidence="1">
    <location>
        <begin position="113"/>
        <end position="133"/>
    </location>
</feature>
<feature type="transmembrane region" description="Helical" evidence="1">
    <location>
        <begin position="89"/>
        <end position="107"/>
    </location>
</feature>
<keyword evidence="1" id="KW-1133">Transmembrane helix</keyword>
<name>A0A136A580_9ALTE</name>
<dbReference type="Pfam" id="PF07786">
    <property type="entry name" value="HGSNAT_cat"/>
    <property type="match status" value="1"/>
</dbReference>
<evidence type="ECO:0000313" key="3">
    <source>
        <dbReference type="EMBL" id="KXI30379.1"/>
    </source>
</evidence>
<sequence>MKRQVSLDIFRGLTLAAMLLVNNPGSWGHVYAPFLHAKWHGLTPTDLIFPFFMFIVGAAMYYSMSAFAVNSASAKTPNIPWLKIIKRTALLFLIGFLLNIFPFNGVISEWRIMGVLQRIALCYGVAAVLVCVFNIRQLVLCSIALLLAYWALLNLVDVPYGLSSNLVRVIDLQVLGASHLYQGFGLAFDPEGLLSCLPAVVTVLAGYLTSAFLGQSKTAKSQYRSLLLYGIIALVVADLWHVLMPINKALWTSSYVLVTSGFAWLVLAAIIYLYDIKKHHSWFNWAQVYGSNPLFIYVIAWIFAVCLHLVSWTDSAGKAQTLHRFMYGSLSSFMPEKLASLCFALVFVLVFYGVSSFMYKRKIFIKL</sequence>
<protein>
    <recommendedName>
        <fullName evidence="2">Heparan-alpha-glucosaminide N-acetyltransferase catalytic domain-containing protein</fullName>
    </recommendedName>
</protein>
<keyword evidence="1" id="KW-0472">Membrane</keyword>
<feature type="transmembrane region" description="Helical" evidence="1">
    <location>
        <begin position="294"/>
        <end position="312"/>
    </location>
</feature>
<feature type="transmembrane region" description="Helical" evidence="1">
    <location>
        <begin position="255"/>
        <end position="274"/>
    </location>
</feature>
<evidence type="ECO:0000313" key="4">
    <source>
        <dbReference type="Proteomes" id="UP000070299"/>
    </source>
</evidence>
<gene>
    <name evidence="3" type="ORF">AX660_10435</name>
</gene>
<dbReference type="RefSeq" id="WP_068374717.1">
    <property type="nucleotide sequence ID" value="NZ_LSNE01000003.1"/>
</dbReference>
<evidence type="ECO:0000259" key="2">
    <source>
        <dbReference type="Pfam" id="PF07786"/>
    </source>
</evidence>
<feature type="transmembrane region" description="Helical" evidence="1">
    <location>
        <begin position="226"/>
        <end position="243"/>
    </location>
</feature>
<dbReference type="PANTHER" id="PTHR31061:SF24">
    <property type="entry name" value="LD22376P"/>
    <property type="match status" value="1"/>
</dbReference>
<organism evidence="3 4">
    <name type="scientific">Paraglaciecola hydrolytica</name>
    <dbReference type="NCBI Taxonomy" id="1799789"/>
    <lineage>
        <taxon>Bacteria</taxon>
        <taxon>Pseudomonadati</taxon>
        <taxon>Pseudomonadota</taxon>
        <taxon>Gammaproteobacteria</taxon>
        <taxon>Alteromonadales</taxon>
        <taxon>Alteromonadaceae</taxon>
        <taxon>Paraglaciecola</taxon>
    </lineage>
</organism>
<feature type="transmembrane region" description="Helical" evidence="1">
    <location>
        <begin position="192"/>
        <end position="214"/>
    </location>
</feature>
<feature type="transmembrane region" description="Helical" evidence="1">
    <location>
        <begin position="47"/>
        <end position="69"/>
    </location>
</feature>
<comment type="caution">
    <text evidence="3">The sequence shown here is derived from an EMBL/GenBank/DDBJ whole genome shotgun (WGS) entry which is preliminary data.</text>
</comment>
<dbReference type="AlphaFoldDB" id="A0A136A580"/>
<feature type="transmembrane region" description="Helical" evidence="1">
    <location>
        <begin position="338"/>
        <end position="359"/>
    </location>
</feature>
<evidence type="ECO:0000256" key="1">
    <source>
        <dbReference type="SAM" id="Phobius"/>
    </source>
</evidence>
<dbReference type="EMBL" id="LSNE01000003">
    <property type="protein sequence ID" value="KXI30379.1"/>
    <property type="molecule type" value="Genomic_DNA"/>
</dbReference>
<dbReference type="PANTHER" id="PTHR31061">
    <property type="entry name" value="LD22376P"/>
    <property type="match status" value="1"/>
</dbReference>
<feature type="domain" description="Heparan-alpha-glucosaminide N-acetyltransferase catalytic" evidence="2">
    <location>
        <begin position="3"/>
        <end position="216"/>
    </location>
</feature>
<dbReference type="InterPro" id="IPR012429">
    <property type="entry name" value="HGSNAT_cat"/>
</dbReference>
<dbReference type="Proteomes" id="UP000070299">
    <property type="component" value="Unassembled WGS sequence"/>
</dbReference>
<keyword evidence="1" id="KW-0812">Transmembrane</keyword>
<dbReference type="STRING" id="1799789.AX660_10435"/>
<reference evidence="4" key="1">
    <citation type="submission" date="2016-02" db="EMBL/GenBank/DDBJ databases">
        <authorList>
            <person name="Schultz-Johansen M."/>
            <person name="Glaring M.A."/>
            <person name="Bech P.K."/>
            <person name="Stougaard P."/>
        </authorList>
    </citation>
    <scope>NUCLEOTIDE SEQUENCE [LARGE SCALE GENOMIC DNA]</scope>
    <source>
        <strain evidence="4">S66</strain>
    </source>
</reference>